<feature type="domain" description="DinB-like" evidence="1">
    <location>
        <begin position="9"/>
        <end position="80"/>
    </location>
</feature>
<sequence>MGRPDPHLPDTWAEALDYAGRPIGPAVALFRAVREHLVQLLRHLPGAMDRYVVTPTGERHPVGQAISMVASHALGHIEQILVTRRVHGR</sequence>
<dbReference type="InterPro" id="IPR034660">
    <property type="entry name" value="DinB/YfiT-like"/>
</dbReference>
<reference evidence="3" key="1">
    <citation type="submission" date="2023-12" db="EMBL/GenBank/DDBJ databases">
        <title>Novel isolates from deep terrestrial aquifers shed light on the physiology and ecology of the class Limnochordia.</title>
        <authorList>
            <person name="Karnachuk O.V."/>
            <person name="Lukina A.P."/>
            <person name="Avakyan M.R."/>
            <person name="Kadnikov V."/>
            <person name="Begmatov S."/>
            <person name="Beletsky A.V."/>
            <person name="Mardanov A.V."/>
            <person name="Ravin N.V."/>
        </authorList>
    </citation>
    <scope>NUCLEOTIDE SEQUENCE [LARGE SCALE GENOMIC DNA]</scope>
    <source>
        <strain evidence="3">LN</strain>
    </source>
</reference>
<gene>
    <name evidence="2" type="ORF">VLY81_01775</name>
</gene>
<protein>
    <submittedName>
        <fullName evidence="2">DinB family protein</fullName>
    </submittedName>
</protein>
<dbReference type="RefSeq" id="WP_324669314.1">
    <property type="nucleotide sequence ID" value="NZ_CP141614.1"/>
</dbReference>
<dbReference type="Gene3D" id="1.20.120.450">
    <property type="entry name" value="dinb family like domain"/>
    <property type="match status" value="1"/>
</dbReference>
<dbReference type="Proteomes" id="UP001333102">
    <property type="component" value="Chromosome"/>
</dbReference>
<evidence type="ECO:0000313" key="3">
    <source>
        <dbReference type="Proteomes" id="UP001333102"/>
    </source>
</evidence>
<dbReference type="SUPFAM" id="SSF109854">
    <property type="entry name" value="DinB/YfiT-like putative metalloenzymes"/>
    <property type="match status" value="1"/>
</dbReference>
<name>A0ABZ1BQ47_9FIRM</name>
<evidence type="ECO:0000259" key="1">
    <source>
        <dbReference type="Pfam" id="PF12867"/>
    </source>
</evidence>
<evidence type="ECO:0000313" key="2">
    <source>
        <dbReference type="EMBL" id="WRP14927.1"/>
    </source>
</evidence>
<dbReference type="Pfam" id="PF12867">
    <property type="entry name" value="DinB_2"/>
    <property type="match status" value="1"/>
</dbReference>
<proteinExistence type="predicted"/>
<dbReference type="InterPro" id="IPR024775">
    <property type="entry name" value="DinB-like"/>
</dbReference>
<accession>A0ABZ1BQ47</accession>
<dbReference type="EMBL" id="CP141614">
    <property type="protein sequence ID" value="WRP14927.1"/>
    <property type="molecule type" value="Genomic_DNA"/>
</dbReference>
<organism evidence="2 3">
    <name type="scientific">Geochorda subterranea</name>
    <dbReference type="NCBI Taxonomy" id="3109564"/>
    <lineage>
        <taxon>Bacteria</taxon>
        <taxon>Bacillati</taxon>
        <taxon>Bacillota</taxon>
        <taxon>Limnochordia</taxon>
        <taxon>Limnochordales</taxon>
        <taxon>Geochordaceae</taxon>
        <taxon>Geochorda</taxon>
    </lineage>
</organism>
<keyword evidence="3" id="KW-1185">Reference proteome</keyword>